<dbReference type="Pfam" id="PF22848">
    <property type="entry name" value="ASD1_dom"/>
    <property type="match status" value="1"/>
</dbReference>
<dbReference type="Pfam" id="PF06964">
    <property type="entry name" value="Alpha-L-AF_C"/>
    <property type="match status" value="1"/>
</dbReference>
<evidence type="ECO:0000256" key="1">
    <source>
        <dbReference type="ARBA" id="ARBA00001462"/>
    </source>
</evidence>
<dbReference type="InterPro" id="IPR010720">
    <property type="entry name" value="Alpha-L-AF_C"/>
</dbReference>
<dbReference type="Gene3D" id="3.20.20.80">
    <property type="entry name" value="Glycosidases"/>
    <property type="match status" value="1"/>
</dbReference>
<proteinExistence type="inferred from homology"/>
<comment type="caution">
    <text evidence="7">The sequence shown here is derived from an EMBL/GenBank/DDBJ whole genome shotgun (WGS) entry which is preliminary data.</text>
</comment>
<sequence length="662" mass="74588">MKLNEHLRNHRTGFILLFILICLWGTALEAQVPSGGKKISDELLGLFFEDINYAADGGIYAEMVQNRSFEYDPTEQQGWNPFSFWEYMEPGYSYGRISVETSDPVHGNNPHYMVVDAEFIGNYEEHEGKSGVGIKNLGFDGMVVNAGDTYNFSVFLKQLSNAPVTLDISLQGTDGTVLAENKIQSTSKDWKKYTTTLVPSQSRDTTHLVILATTKGKFAMDVVSLFPEKTFKNRPNGLRADMAQLLADMEPKFVRFPGGCLVHGDGLHNMYRWKNTIGPIEQRVEQRNIWGYHQTAGLGYFEYFQFCEDIGAKPLPVVPAGVSCQNSGGTWRIGGKGQRALPMDEMDEYIQEVLDLIEWANGPATSEWGSKRAAAGHPEPFNLEYVGIGNEDKMTPEFEERFTMLYQAVKQKHPEITVIGTVGPFLEGEDFEKGWEISNKLQLPMVDEHYYIEPDWYLGNQERYDTYDRKKAQVYLGEYASWGNKLYNAIAEAVHLTAIERNGDVVKMASYAPLLAKKGHTQWSTDMVFFDNTTLCPTPNFYVQKLFMKNSGDHYYDNVINFSKKDTTLAASTVMDSKTGDVIIKMVNAGKVPKSMEVNLSKFKNRVSNAKLTVLTGDPEAENTFDNPDNIVPVTEEYGVDKKFMYSAPAMSLSVIRIKTKT</sequence>
<evidence type="ECO:0000256" key="3">
    <source>
        <dbReference type="ARBA" id="ARBA00012670"/>
    </source>
</evidence>
<keyword evidence="4" id="KW-0732">Signal</keyword>
<feature type="domain" description="Alpha-L-arabinofuranosidase C-terminal" evidence="6">
    <location>
        <begin position="477"/>
        <end position="652"/>
    </location>
</feature>
<dbReference type="SUPFAM" id="SSF51011">
    <property type="entry name" value="Glycosyl hydrolase domain"/>
    <property type="match status" value="1"/>
</dbReference>
<comment type="similarity">
    <text evidence="2">Belongs to the glycosyl hydrolase 51 family.</text>
</comment>
<dbReference type="InterPro" id="IPR055235">
    <property type="entry name" value="ASD1_cat"/>
</dbReference>
<dbReference type="EC" id="3.2.1.55" evidence="3"/>
<keyword evidence="8" id="KW-1185">Reference proteome</keyword>
<dbReference type="Proteomes" id="UP000664044">
    <property type="component" value="Unassembled WGS sequence"/>
</dbReference>
<evidence type="ECO:0000256" key="5">
    <source>
        <dbReference type="ARBA" id="ARBA00022801"/>
    </source>
</evidence>
<evidence type="ECO:0000259" key="6">
    <source>
        <dbReference type="SMART" id="SM00813"/>
    </source>
</evidence>
<dbReference type="InterPro" id="IPR017853">
    <property type="entry name" value="GH"/>
</dbReference>
<dbReference type="EMBL" id="JAFLNL010000006">
    <property type="protein sequence ID" value="MBO0354738.1"/>
    <property type="molecule type" value="Genomic_DNA"/>
</dbReference>
<organism evidence="7 8">
    <name type="scientific">Flagellimonas aurea</name>
    <dbReference type="NCBI Taxonomy" id="2915619"/>
    <lineage>
        <taxon>Bacteria</taxon>
        <taxon>Pseudomonadati</taxon>
        <taxon>Bacteroidota</taxon>
        <taxon>Flavobacteriia</taxon>
        <taxon>Flavobacteriales</taxon>
        <taxon>Flavobacteriaceae</taxon>
        <taxon>Flagellimonas</taxon>
    </lineage>
</organism>
<evidence type="ECO:0000256" key="2">
    <source>
        <dbReference type="ARBA" id="ARBA00007186"/>
    </source>
</evidence>
<dbReference type="Gene3D" id="2.60.40.1180">
    <property type="entry name" value="Golgi alpha-mannosidase II"/>
    <property type="match status" value="1"/>
</dbReference>
<gene>
    <name evidence="7" type="ORF">J0656_11995</name>
</gene>
<name>A0ABS3G5P8_9FLAO</name>
<keyword evidence="5" id="KW-0378">Hydrolase</keyword>
<dbReference type="PANTHER" id="PTHR31776:SF26">
    <property type="entry name" value="SECRETED ARABINOSIDASE"/>
    <property type="match status" value="1"/>
</dbReference>
<dbReference type="Gene3D" id="2.60.120.260">
    <property type="entry name" value="Galactose-binding domain-like"/>
    <property type="match status" value="1"/>
</dbReference>
<accession>A0ABS3G5P8</accession>
<evidence type="ECO:0000256" key="4">
    <source>
        <dbReference type="ARBA" id="ARBA00022729"/>
    </source>
</evidence>
<dbReference type="RefSeq" id="WP_207034104.1">
    <property type="nucleotide sequence ID" value="NZ_JAFLNL010000006.1"/>
</dbReference>
<dbReference type="InterPro" id="IPR051563">
    <property type="entry name" value="Glycosyl_Hydrolase_51"/>
</dbReference>
<dbReference type="SMART" id="SM00813">
    <property type="entry name" value="Alpha-L-AF_C"/>
    <property type="match status" value="1"/>
</dbReference>
<dbReference type="SUPFAM" id="SSF51445">
    <property type="entry name" value="(Trans)glycosidases"/>
    <property type="match status" value="1"/>
</dbReference>
<dbReference type="InterPro" id="IPR013780">
    <property type="entry name" value="Glyco_hydro_b"/>
</dbReference>
<protein>
    <recommendedName>
        <fullName evidence="3">non-reducing end alpha-L-arabinofuranosidase</fullName>
        <ecNumber evidence="3">3.2.1.55</ecNumber>
    </recommendedName>
</protein>
<comment type="catalytic activity">
    <reaction evidence="1">
        <text>Hydrolysis of terminal non-reducing alpha-L-arabinofuranoside residues in alpha-L-arabinosides.</text>
        <dbReference type="EC" id="3.2.1.55"/>
    </reaction>
</comment>
<evidence type="ECO:0000313" key="8">
    <source>
        <dbReference type="Proteomes" id="UP000664044"/>
    </source>
</evidence>
<evidence type="ECO:0000313" key="7">
    <source>
        <dbReference type="EMBL" id="MBO0354738.1"/>
    </source>
</evidence>
<reference evidence="7 8" key="1">
    <citation type="submission" date="2021-03" db="EMBL/GenBank/DDBJ databases">
        <title>Muricauda lutimaris sp. nov. and Muricauda ruestringensis sp. nov, two marine members of the Flavobacteriaceae isolated from deep sea sediments of Western Pacific.</title>
        <authorList>
            <person name="Zhao S."/>
            <person name="Liu R."/>
        </authorList>
    </citation>
    <scope>NUCLEOTIDE SEQUENCE [LARGE SCALE GENOMIC DNA]</scope>
    <source>
        <strain evidence="7 8">BC31-1-A7</strain>
    </source>
</reference>
<dbReference type="PANTHER" id="PTHR31776">
    <property type="entry name" value="ALPHA-L-ARABINOFURANOSIDASE 1"/>
    <property type="match status" value="1"/>
</dbReference>